<evidence type="ECO:0000313" key="1">
    <source>
        <dbReference type="EMBL" id="GAA3716857.1"/>
    </source>
</evidence>
<name>A0ABP7EBC5_9MICO</name>
<protein>
    <recommendedName>
        <fullName evidence="3">Excreted virulence factor EspC (Type VII ESX diderm)</fullName>
    </recommendedName>
</protein>
<comment type="caution">
    <text evidence="1">The sequence shown here is derived from an EMBL/GenBank/DDBJ whole genome shotgun (WGS) entry which is preliminary data.</text>
</comment>
<organism evidence="1 2">
    <name type="scientific">Terrabacter ginsenosidimutans</name>
    <dbReference type="NCBI Taxonomy" id="490575"/>
    <lineage>
        <taxon>Bacteria</taxon>
        <taxon>Bacillati</taxon>
        <taxon>Actinomycetota</taxon>
        <taxon>Actinomycetes</taxon>
        <taxon>Micrococcales</taxon>
        <taxon>Intrasporangiaceae</taxon>
        <taxon>Terrabacter</taxon>
    </lineage>
</organism>
<dbReference type="EMBL" id="BAABDC010000007">
    <property type="protein sequence ID" value="GAA3716857.1"/>
    <property type="molecule type" value="Genomic_DNA"/>
</dbReference>
<accession>A0ABP7EBC5</accession>
<evidence type="ECO:0008006" key="3">
    <source>
        <dbReference type="Google" id="ProtNLM"/>
    </source>
</evidence>
<dbReference type="RefSeq" id="WP_344950087.1">
    <property type="nucleotide sequence ID" value="NZ_BAABDC010000007.1"/>
</dbReference>
<dbReference type="Proteomes" id="UP001501468">
    <property type="component" value="Unassembled WGS sequence"/>
</dbReference>
<evidence type="ECO:0000313" key="2">
    <source>
        <dbReference type="Proteomes" id="UP001501468"/>
    </source>
</evidence>
<proteinExistence type="predicted"/>
<sequence>MTRYSIDTHGVSCERLALSNDPSELSACASAVASAGAFASAAVRGEGDGLGIALERFRSVHVHALDALADAASALGDRLDRSTLEARSVELFVTSGLAAIAASGQAAPGDPSGPGPR</sequence>
<gene>
    <name evidence="1" type="ORF">GCM10022399_36940</name>
</gene>
<keyword evidence="2" id="KW-1185">Reference proteome</keyword>
<reference evidence="2" key="1">
    <citation type="journal article" date="2019" name="Int. J. Syst. Evol. Microbiol.">
        <title>The Global Catalogue of Microorganisms (GCM) 10K type strain sequencing project: providing services to taxonomists for standard genome sequencing and annotation.</title>
        <authorList>
            <consortium name="The Broad Institute Genomics Platform"/>
            <consortium name="The Broad Institute Genome Sequencing Center for Infectious Disease"/>
            <person name="Wu L."/>
            <person name="Ma J."/>
        </authorList>
    </citation>
    <scope>NUCLEOTIDE SEQUENCE [LARGE SCALE GENOMIC DNA]</scope>
    <source>
        <strain evidence="2">JCM 17125</strain>
    </source>
</reference>